<dbReference type="Gene3D" id="2.10.70.100">
    <property type="match status" value="1"/>
</dbReference>
<dbReference type="Pfam" id="PF00512">
    <property type="entry name" value="HisKA"/>
    <property type="match status" value="1"/>
</dbReference>
<feature type="domain" description="PAC" evidence="17">
    <location>
        <begin position="706"/>
        <end position="757"/>
    </location>
</feature>
<evidence type="ECO:0000256" key="9">
    <source>
        <dbReference type="ARBA" id="ARBA00023012"/>
    </source>
</evidence>
<dbReference type="Gene3D" id="3.30.450.20">
    <property type="entry name" value="PAS domain"/>
    <property type="match status" value="5"/>
</dbReference>
<dbReference type="SMART" id="SM00387">
    <property type="entry name" value="HATPase_c"/>
    <property type="match status" value="1"/>
</dbReference>
<evidence type="ECO:0000256" key="4">
    <source>
        <dbReference type="ARBA" id="ARBA00022553"/>
    </source>
</evidence>
<dbReference type="Pfam" id="PF08448">
    <property type="entry name" value="PAS_4"/>
    <property type="match status" value="1"/>
</dbReference>
<dbReference type="PRINTS" id="PR00344">
    <property type="entry name" value="BCTRLSENSOR"/>
</dbReference>
<keyword evidence="9" id="KW-0902">Two-component regulatory system</keyword>
<sequence>MTLYPVRHDLAASALEQSPFAVALLDPHAMEWAGMNAAFLRLAGYGQEPNRPAPPGPEQLLKLESGTLRDAAEGVLGGAAGERRAMLLTARSGSLPVRAAFADASAGGSPCIGVYILESSPAAEEPLVEDNIAELIADHTLDLITCSTPEGTILYCAPSIKEILGYDVSEMIGRNRREFYHEQEAREMTPERMYDTGRNFVRRVRHKDGRFIWMETYSREIRLQNGRKRVLTFGRDVTGMKKYEDMLAAVHRIAKIGAWEWDIERGLITFSEDARRMFAYLLPAEAAPVDALVDSLNLDDGPVDRSMKEFLRLGKDNSPGEKVWEYALDLPDGSSKTIQVRCEPRLNEQGKPYRFTGIVRDVTEQRQLQRQLLESERNYRLITETSPDLITRHKGDRQVEFTFLSPSVEKLLGYKAEELLGRTVLPYVHPDDLQRVQGYIEQQLQADSSQTVEYRFLRKDGSYVWLEVTCSCIRDGKGRPLEIVAVSRDISERILSSHKLQESEQRYKSLFEHSPQAVYSMNLQGDYLTANEHLERLTGYKLDELIGMYWGPIVTEEYTEKTLHHFQLACQGHPQSYDLKIRHKQGHELLINTINIPIIVDDEVVGVYGISSDISERARYVEQIEKLGYQYTLILNAVSEGILGLDNEGRAMFVNPAAMAMLGLTAAESSGGSYLDMIEQTRADGTPYKRHESPIHQALREGRSYHSPEAVLWRKDGSSFLAEFRVTPIFDRGEHRGAVLVFQDMTNEKEIIRAKESAEEADRAKSEFLAIMSHELRTPMNGILGMADLLAGTKLDEEQQSYADMIIQSGESLLRLLNEILDFSKIEAGKMVLEKERFSMPKLAAEVANLFRAVASEKQLRLELRLDDSIPAALLGDAGRIRQVLVNLVGNAVKFTEEGRVCLSARLLGRDRSAALLELAVQDTGIGIPLDKQNLLFQSFSQLHPGLNRKYGGTGLGLAISRRLVELMDGSIAVESMPGEGSTFRVLIRLEVEEDEGLRQSRPSHEGRLDAVEPAASARFSGVRALVVDDNQVNRMLLNALLGKMGCSTDSAESGQEAVHALERGRYDIVFMDLQMPVMDGLEATRAIHARIPAELQPAIVAVTAFVRQADRDKCLESGMKDFIGKPVFASEVARVLGTLVSGGYGAERARS</sequence>
<dbReference type="InterPro" id="IPR001789">
    <property type="entry name" value="Sig_transdc_resp-reg_receiver"/>
</dbReference>
<dbReference type="Pfam" id="PF00072">
    <property type="entry name" value="Response_reg"/>
    <property type="match status" value="1"/>
</dbReference>
<evidence type="ECO:0000259" key="16">
    <source>
        <dbReference type="PROSITE" id="PS50112"/>
    </source>
</evidence>
<evidence type="ECO:0000256" key="1">
    <source>
        <dbReference type="ARBA" id="ARBA00000085"/>
    </source>
</evidence>
<dbReference type="SMART" id="SM00448">
    <property type="entry name" value="REC"/>
    <property type="match status" value="1"/>
</dbReference>
<evidence type="ECO:0000256" key="11">
    <source>
        <dbReference type="ARBA" id="ARBA00068150"/>
    </source>
</evidence>
<dbReference type="Gene3D" id="3.30.565.10">
    <property type="entry name" value="Histidine kinase-like ATPase, C-terminal domain"/>
    <property type="match status" value="1"/>
</dbReference>
<keyword evidence="19" id="KW-1185">Reference proteome</keyword>
<keyword evidence="4 13" id="KW-0597">Phosphoprotein</keyword>
<evidence type="ECO:0000256" key="10">
    <source>
        <dbReference type="ARBA" id="ARBA00064003"/>
    </source>
</evidence>
<comment type="similarity">
    <text evidence="2">In the N-terminal section; belongs to the phytochrome family.</text>
</comment>
<dbReference type="CDD" id="cd00082">
    <property type="entry name" value="HisKA"/>
    <property type="match status" value="1"/>
</dbReference>
<dbReference type="AlphaFoldDB" id="A0A2N5N4Q0"/>
<dbReference type="Gene3D" id="1.10.287.130">
    <property type="match status" value="1"/>
</dbReference>
<feature type="domain" description="PAS" evidence="16">
    <location>
        <begin position="503"/>
        <end position="547"/>
    </location>
</feature>
<dbReference type="SUPFAM" id="SSF55785">
    <property type="entry name" value="PYP-like sensor domain (PAS domain)"/>
    <property type="match status" value="5"/>
</dbReference>
<dbReference type="InterPro" id="IPR000700">
    <property type="entry name" value="PAS-assoc_C"/>
</dbReference>
<evidence type="ECO:0000256" key="12">
    <source>
        <dbReference type="ARBA" id="ARBA00074306"/>
    </source>
</evidence>
<dbReference type="InterPro" id="IPR011006">
    <property type="entry name" value="CheY-like_superfamily"/>
</dbReference>
<dbReference type="SMART" id="SM00091">
    <property type="entry name" value="PAS"/>
    <property type="match status" value="5"/>
</dbReference>
<comment type="subunit">
    <text evidence="10">At low DSF concentrations, interacts with RpfF.</text>
</comment>
<dbReference type="InterPro" id="IPR013656">
    <property type="entry name" value="PAS_4"/>
</dbReference>
<evidence type="ECO:0000256" key="3">
    <source>
        <dbReference type="ARBA" id="ARBA00012438"/>
    </source>
</evidence>
<dbReference type="InterPro" id="IPR035965">
    <property type="entry name" value="PAS-like_dom_sf"/>
</dbReference>
<dbReference type="Proteomes" id="UP000234789">
    <property type="component" value="Unassembled WGS sequence"/>
</dbReference>
<dbReference type="EMBL" id="NFEZ01000004">
    <property type="protein sequence ID" value="PLT45321.1"/>
    <property type="molecule type" value="Genomic_DNA"/>
</dbReference>
<feature type="domain" description="PAS" evidence="16">
    <location>
        <begin position="128"/>
        <end position="188"/>
    </location>
</feature>
<dbReference type="PROSITE" id="PS50110">
    <property type="entry name" value="RESPONSE_REGULATORY"/>
    <property type="match status" value="1"/>
</dbReference>
<dbReference type="GO" id="GO:0005524">
    <property type="term" value="F:ATP binding"/>
    <property type="evidence" value="ECO:0007669"/>
    <property type="project" value="UniProtKB-KW"/>
</dbReference>
<keyword evidence="5" id="KW-0808">Transferase</keyword>
<dbReference type="NCBIfam" id="TIGR00229">
    <property type="entry name" value="sensory_box"/>
    <property type="match status" value="4"/>
</dbReference>
<protein>
    <recommendedName>
        <fullName evidence="12">Circadian input-output histidine kinase CikA</fullName>
        <ecNumber evidence="3">2.7.13.3</ecNumber>
    </recommendedName>
    <alternativeName>
        <fullName evidence="11">Sensory/regulatory protein RpfC</fullName>
    </alternativeName>
</protein>
<dbReference type="GO" id="GO:0006355">
    <property type="term" value="P:regulation of DNA-templated transcription"/>
    <property type="evidence" value="ECO:0007669"/>
    <property type="project" value="InterPro"/>
</dbReference>
<dbReference type="SUPFAM" id="SSF55874">
    <property type="entry name" value="ATPase domain of HSP90 chaperone/DNA topoisomerase II/histidine kinase"/>
    <property type="match status" value="1"/>
</dbReference>
<dbReference type="InterPro" id="IPR013767">
    <property type="entry name" value="PAS_fold"/>
</dbReference>
<dbReference type="CDD" id="cd16922">
    <property type="entry name" value="HATPase_EvgS-ArcB-TorS-like"/>
    <property type="match status" value="1"/>
</dbReference>
<feature type="domain" description="Histidine kinase" evidence="14">
    <location>
        <begin position="771"/>
        <end position="992"/>
    </location>
</feature>
<feature type="domain" description="PAC" evidence="17">
    <location>
        <begin position="322"/>
        <end position="374"/>
    </location>
</feature>
<dbReference type="SMART" id="SM00086">
    <property type="entry name" value="PAC"/>
    <property type="match status" value="5"/>
</dbReference>
<dbReference type="PANTHER" id="PTHR45339:SF1">
    <property type="entry name" value="HYBRID SIGNAL TRANSDUCTION HISTIDINE KINASE J"/>
    <property type="match status" value="1"/>
</dbReference>
<reference evidence="18 19" key="1">
    <citation type="submission" date="2017-05" db="EMBL/GenBank/DDBJ databases">
        <title>Functional genome analysis of Paenibacillus pasadenensis strain R16: insights on endophytic life style and antifungal activity.</title>
        <authorList>
            <person name="Passera A."/>
            <person name="Marcolungo L."/>
            <person name="Casati P."/>
            <person name="Brasca M."/>
            <person name="Quaglino F."/>
            <person name="Delledonne M."/>
        </authorList>
    </citation>
    <scope>NUCLEOTIDE SEQUENCE [LARGE SCALE GENOMIC DNA]</scope>
    <source>
        <strain evidence="18 19">R16</strain>
    </source>
</reference>
<dbReference type="InterPro" id="IPR003594">
    <property type="entry name" value="HATPase_dom"/>
</dbReference>
<dbReference type="CDD" id="cd17546">
    <property type="entry name" value="REC_hyHK_CKI1_RcsC-like"/>
    <property type="match status" value="1"/>
</dbReference>
<keyword evidence="7" id="KW-0418">Kinase</keyword>
<dbReference type="InterPro" id="IPR003661">
    <property type="entry name" value="HisK_dim/P_dom"/>
</dbReference>
<name>A0A2N5N4Q0_9BACL</name>
<dbReference type="SUPFAM" id="SSF52172">
    <property type="entry name" value="CheY-like"/>
    <property type="match status" value="1"/>
</dbReference>
<dbReference type="GO" id="GO:0000155">
    <property type="term" value="F:phosphorelay sensor kinase activity"/>
    <property type="evidence" value="ECO:0007669"/>
    <property type="project" value="InterPro"/>
</dbReference>
<feature type="modified residue" description="4-aspartylphosphate" evidence="13">
    <location>
        <position position="1073"/>
    </location>
</feature>
<dbReference type="CDD" id="cd00130">
    <property type="entry name" value="PAS"/>
    <property type="match status" value="4"/>
</dbReference>
<dbReference type="FunFam" id="3.30.565.10:FF:000010">
    <property type="entry name" value="Sensor histidine kinase RcsC"/>
    <property type="match status" value="1"/>
</dbReference>
<gene>
    <name evidence="18" type="ORF">B8V81_3752</name>
</gene>
<evidence type="ECO:0000256" key="6">
    <source>
        <dbReference type="ARBA" id="ARBA00022741"/>
    </source>
</evidence>
<keyword evidence="6" id="KW-0547">Nucleotide-binding</keyword>
<feature type="domain" description="PAC" evidence="17">
    <location>
        <begin position="198"/>
        <end position="249"/>
    </location>
</feature>
<dbReference type="InterPro" id="IPR000014">
    <property type="entry name" value="PAS"/>
</dbReference>
<evidence type="ECO:0000256" key="13">
    <source>
        <dbReference type="PROSITE-ProRule" id="PRU00169"/>
    </source>
</evidence>
<dbReference type="Pfam" id="PF00989">
    <property type="entry name" value="PAS"/>
    <property type="match status" value="1"/>
</dbReference>
<dbReference type="Pfam" id="PF02518">
    <property type="entry name" value="HATPase_c"/>
    <property type="match status" value="1"/>
</dbReference>
<evidence type="ECO:0000256" key="2">
    <source>
        <dbReference type="ARBA" id="ARBA00006402"/>
    </source>
</evidence>
<dbReference type="InterPro" id="IPR036890">
    <property type="entry name" value="HATPase_C_sf"/>
</dbReference>
<dbReference type="PANTHER" id="PTHR45339">
    <property type="entry name" value="HYBRID SIGNAL TRANSDUCTION HISTIDINE KINASE J"/>
    <property type="match status" value="1"/>
</dbReference>
<dbReference type="InterPro" id="IPR013655">
    <property type="entry name" value="PAS_fold_3"/>
</dbReference>
<dbReference type="Pfam" id="PF08447">
    <property type="entry name" value="PAS_3"/>
    <property type="match status" value="1"/>
</dbReference>
<feature type="domain" description="PAS" evidence="16">
    <location>
        <begin position="634"/>
        <end position="702"/>
    </location>
</feature>
<keyword evidence="8" id="KW-0067">ATP-binding</keyword>
<dbReference type="FunFam" id="1.10.287.130:FF:000002">
    <property type="entry name" value="Two-component osmosensing histidine kinase"/>
    <property type="match status" value="1"/>
</dbReference>
<dbReference type="Gene3D" id="3.40.50.2300">
    <property type="match status" value="1"/>
</dbReference>
<dbReference type="PROSITE" id="PS50112">
    <property type="entry name" value="PAS"/>
    <property type="match status" value="4"/>
</dbReference>
<dbReference type="SMART" id="SM00388">
    <property type="entry name" value="HisKA"/>
    <property type="match status" value="1"/>
</dbReference>
<dbReference type="InterPro" id="IPR005467">
    <property type="entry name" value="His_kinase_dom"/>
</dbReference>
<comment type="catalytic activity">
    <reaction evidence="1">
        <text>ATP + protein L-histidine = ADP + protein N-phospho-L-histidine.</text>
        <dbReference type="EC" id="2.7.13.3"/>
    </reaction>
</comment>
<dbReference type="InterPro" id="IPR001610">
    <property type="entry name" value="PAC"/>
</dbReference>
<dbReference type="PROSITE" id="PS50109">
    <property type="entry name" value="HIS_KIN"/>
    <property type="match status" value="1"/>
</dbReference>
<dbReference type="EC" id="2.7.13.3" evidence="3"/>
<organism evidence="18 19">
    <name type="scientific">Paenibacillus pasadenensis</name>
    <dbReference type="NCBI Taxonomy" id="217090"/>
    <lineage>
        <taxon>Bacteria</taxon>
        <taxon>Bacillati</taxon>
        <taxon>Bacillota</taxon>
        <taxon>Bacilli</taxon>
        <taxon>Bacillales</taxon>
        <taxon>Paenibacillaceae</taxon>
        <taxon>Paenibacillus</taxon>
    </lineage>
</organism>
<evidence type="ECO:0000259" key="17">
    <source>
        <dbReference type="PROSITE" id="PS50113"/>
    </source>
</evidence>
<evidence type="ECO:0000256" key="8">
    <source>
        <dbReference type="ARBA" id="ARBA00022840"/>
    </source>
</evidence>
<evidence type="ECO:0000256" key="7">
    <source>
        <dbReference type="ARBA" id="ARBA00022777"/>
    </source>
</evidence>
<evidence type="ECO:0000259" key="15">
    <source>
        <dbReference type="PROSITE" id="PS50110"/>
    </source>
</evidence>
<evidence type="ECO:0000313" key="19">
    <source>
        <dbReference type="Proteomes" id="UP000234789"/>
    </source>
</evidence>
<comment type="caution">
    <text evidence="18">The sequence shown here is derived from an EMBL/GenBank/DDBJ whole genome shotgun (WGS) entry which is preliminary data.</text>
</comment>
<accession>A0A2N5N4Q0</accession>
<feature type="domain" description="PAS" evidence="16">
    <location>
        <begin position="375"/>
        <end position="447"/>
    </location>
</feature>
<dbReference type="InterPro" id="IPR004358">
    <property type="entry name" value="Sig_transdc_His_kin-like_C"/>
</dbReference>
<dbReference type="Pfam" id="PF13426">
    <property type="entry name" value="PAS_9"/>
    <property type="match status" value="2"/>
</dbReference>
<evidence type="ECO:0000256" key="5">
    <source>
        <dbReference type="ARBA" id="ARBA00022679"/>
    </source>
</evidence>
<evidence type="ECO:0000313" key="18">
    <source>
        <dbReference type="EMBL" id="PLT45321.1"/>
    </source>
</evidence>
<dbReference type="RefSeq" id="WP_101808933.1">
    <property type="nucleotide sequence ID" value="NZ_NFEZ01000004.1"/>
</dbReference>
<feature type="domain" description="PAC" evidence="17">
    <location>
        <begin position="450"/>
        <end position="502"/>
    </location>
</feature>
<feature type="domain" description="Response regulatory" evidence="15">
    <location>
        <begin position="1024"/>
        <end position="1141"/>
    </location>
</feature>
<proteinExistence type="inferred from homology"/>
<dbReference type="InterPro" id="IPR036097">
    <property type="entry name" value="HisK_dim/P_sf"/>
</dbReference>
<dbReference type="PROSITE" id="PS50113">
    <property type="entry name" value="PAC"/>
    <property type="match status" value="4"/>
</dbReference>
<evidence type="ECO:0000259" key="14">
    <source>
        <dbReference type="PROSITE" id="PS50109"/>
    </source>
</evidence>
<dbReference type="SUPFAM" id="SSF47384">
    <property type="entry name" value="Homodimeric domain of signal transducing histidine kinase"/>
    <property type="match status" value="1"/>
</dbReference>